<dbReference type="InterPro" id="IPR023186">
    <property type="entry name" value="IUNH"/>
</dbReference>
<dbReference type="Proteomes" id="UP000199515">
    <property type="component" value="Unassembled WGS sequence"/>
</dbReference>
<sequence length="356" mass="37695">MTDQITVVKGFKHRYGVRMILRRLAFAAMAALTVTTALTAGAQASAPTPVVFDTDMDFDDAATLAYLCQAHKRHRIELRAVTVVNNGSGTPGRALTHTRTILEKCGLGGIPVADGSDKGVNAPTPDARAWTEKVLSGALGDGNRPDRPSVLPASLLFAASVLTARTPVVVVATGPLTNVAKATRLPGVAGKISRISVMGGAFGVPGNVEAPHADGSQETNIWLDPVSAREVFQRSRVDIVPLDATNDVPITPTFVQRLDTSKTPESLMVHGILTQPDIWPFIEQGVGYWWDTLAASAAFDTVNPVEFREDRVDVIVTGDAAGRTVISAGGTPQRVGRHGNLAAYEAGYFAMLNGSY</sequence>
<dbReference type="PANTHER" id="PTHR12304">
    <property type="entry name" value="INOSINE-URIDINE PREFERRING NUCLEOSIDE HYDROLASE"/>
    <property type="match status" value="1"/>
</dbReference>
<dbReference type="InterPro" id="IPR001910">
    <property type="entry name" value="Inosine/uridine_hydrolase_dom"/>
</dbReference>
<dbReference type="SUPFAM" id="SSF53590">
    <property type="entry name" value="Nucleoside hydrolase"/>
    <property type="match status" value="1"/>
</dbReference>
<evidence type="ECO:0000313" key="6">
    <source>
        <dbReference type="Proteomes" id="UP000199515"/>
    </source>
</evidence>
<dbReference type="PANTHER" id="PTHR12304:SF46">
    <property type="entry name" value="INOSINE-ADENOSINE-GUANOSINE-NUCLEOSIDE HYDROLASE"/>
    <property type="match status" value="1"/>
</dbReference>
<name>A0A1H3QZA6_9PSEU</name>
<keyword evidence="6" id="KW-1185">Reference proteome</keyword>
<evidence type="ECO:0000259" key="4">
    <source>
        <dbReference type="Pfam" id="PF01156"/>
    </source>
</evidence>
<dbReference type="GO" id="GO:0005829">
    <property type="term" value="C:cytosol"/>
    <property type="evidence" value="ECO:0007669"/>
    <property type="project" value="TreeGrafter"/>
</dbReference>
<keyword evidence="1 5" id="KW-0378">Hydrolase</keyword>
<feature type="chain" id="PRO_5039685367" evidence="3">
    <location>
        <begin position="31"/>
        <end position="356"/>
    </location>
</feature>
<dbReference type="GO" id="GO:0006152">
    <property type="term" value="P:purine nucleoside catabolic process"/>
    <property type="evidence" value="ECO:0007669"/>
    <property type="project" value="TreeGrafter"/>
</dbReference>
<dbReference type="Pfam" id="PF01156">
    <property type="entry name" value="IU_nuc_hydro"/>
    <property type="match status" value="1"/>
</dbReference>
<feature type="signal peptide" evidence="3">
    <location>
        <begin position="1"/>
        <end position="30"/>
    </location>
</feature>
<dbReference type="AlphaFoldDB" id="A0A1H3QZA6"/>
<dbReference type="STRING" id="589385.SAMN05421504_110155"/>
<feature type="domain" description="Inosine/uridine-preferring nucleoside hydrolase" evidence="4">
    <location>
        <begin position="50"/>
        <end position="331"/>
    </location>
</feature>
<protein>
    <submittedName>
        <fullName evidence="5">Inosine-uridine nucleoside N-ribohydrolase</fullName>
    </submittedName>
</protein>
<dbReference type="GO" id="GO:0008477">
    <property type="term" value="F:purine nucleosidase activity"/>
    <property type="evidence" value="ECO:0007669"/>
    <property type="project" value="TreeGrafter"/>
</dbReference>
<evidence type="ECO:0000256" key="1">
    <source>
        <dbReference type="ARBA" id="ARBA00022801"/>
    </source>
</evidence>
<dbReference type="EMBL" id="FNON01000010">
    <property type="protein sequence ID" value="SDZ18298.1"/>
    <property type="molecule type" value="Genomic_DNA"/>
</dbReference>
<accession>A0A1H3QZA6</accession>
<dbReference type="Gene3D" id="3.90.245.10">
    <property type="entry name" value="Ribonucleoside hydrolase-like"/>
    <property type="match status" value="1"/>
</dbReference>
<gene>
    <name evidence="5" type="ORF">SAMN05421504_110155</name>
</gene>
<dbReference type="RefSeq" id="WP_245757652.1">
    <property type="nucleotide sequence ID" value="NZ_FNON01000010.1"/>
</dbReference>
<keyword evidence="2" id="KW-0326">Glycosidase</keyword>
<evidence type="ECO:0000256" key="2">
    <source>
        <dbReference type="ARBA" id="ARBA00023295"/>
    </source>
</evidence>
<evidence type="ECO:0000313" key="5">
    <source>
        <dbReference type="EMBL" id="SDZ18298.1"/>
    </source>
</evidence>
<evidence type="ECO:0000256" key="3">
    <source>
        <dbReference type="SAM" id="SignalP"/>
    </source>
</evidence>
<dbReference type="InterPro" id="IPR036452">
    <property type="entry name" value="Ribo_hydro-like"/>
</dbReference>
<organism evidence="5 6">
    <name type="scientific">Amycolatopsis xylanica</name>
    <dbReference type="NCBI Taxonomy" id="589385"/>
    <lineage>
        <taxon>Bacteria</taxon>
        <taxon>Bacillati</taxon>
        <taxon>Actinomycetota</taxon>
        <taxon>Actinomycetes</taxon>
        <taxon>Pseudonocardiales</taxon>
        <taxon>Pseudonocardiaceae</taxon>
        <taxon>Amycolatopsis</taxon>
    </lineage>
</organism>
<proteinExistence type="predicted"/>
<reference evidence="5 6" key="1">
    <citation type="submission" date="2016-10" db="EMBL/GenBank/DDBJ databases">
        <authorList>
            <person name="de Groot N.N."/>
        </authorList>
    </citation>
    <scope>NUCLEOTIDE SEQUENCE [LARGE SCALE GENOMIC DNA]</scope>
    <source>
        <strain evidence="5 6">CPCC 202699</strain>
    </source>
</reference>
<keyword evidence="3" id="KW-0732">Signal</keyword>